<dbReference type="AlphaFoldDB" id="S7W844"/>
<dbReference type="InterPro" id="IPR033712">
    <property type="entry name" value="Pumilio_RNA-bd"/>
</dbReference>
<organism evidence="4 5">
    <name type="scientific">Spraguea lophii (strain 42_110)</name>
    <name type="common">Microsporidian parasite</name>
    <dbReference type="NCBI Taxonomy" id="1358809"/>
    <lineage>
        <taxon>Eukaryota</taxon>
        <taxon>Fungi</taxon>
        <taxon>Fungi incertae sedis</taxon>
        <taxon>Microsporidia</taxon>
        <taxon>Spragueidae</taxon>
        <taxon>Spraguea</taxon>
    </lineage>
</organism>
<accession>S7W844</accession>
<evidence type="ECO:0000259" key="3">
    <source>
        <dbReference type="PROSITE" id="PS50303"/>
    </source>
</evidence>
<dbReference type="Pfam" id="PF00806">
    <property type="entry name" value="PUF"/>
    <property type="match status" value="8"/>
</dbReference>
<evidence type="ECO:0000256" key="1">
    <source>
        <dbReference type="ARBA" id="ARBA00022737"/>
    </source>
</evidence>
<feature type="repeat" description="Pumilio" evidence="2">
    <location>
        <begin position="240"/>
        <end position="277"/>
    </location>
</feature>
<feature type="repeat" description="Pumilio" evidence="2">
    <location>
        <begin position="413"/>
        <end position="451"/>
    </location>
</feature>
<dbReference type="GO" id="GO:0005737">
    <property type="term" value="C:cytoplasm"/>
    <property type="evidence" value="ECO:0007669"/>
    <property type="project" value="TreeGrafter"/>
</dbReference>
<dbReference type="HOGENOM" id="CLU_004017_8_4_1"/>
<dbReference type="PANTHER" id="PTHR12537">
    <property type="entry name" value="RNA BINDING PROTEIN PUMILIO-RELATED"/>
    <property type="match status" value="1"/>
</dbReference>
<dbReference type="OMA" id="NGARCIQ"/>
<dbReference type="Proteomes" id="UP000014978">
    <property type="component" value="Unassembled WGS sequence"/>
</dbReference>
<dbReference type="PROSITE" id="PS50302">
    <property type="entry name" value="PUM"/>
    <property type="match status" value="5"/>
</dbReference>
<evidence type="ECO:0000313" key="4">
    <source>
        <dbReference type="EMBL" id="EPR79006.1"/>
    </source>
</evidence>
<evidence type="ECO:0000313" key="5">
    <source>
        <dbReference type="Proteomes" id="UP000014978"/>
    </source>
</evidence>
<dbReference type="CDD" id="cd07920">
    <property type="entry name" value="Pumilio"/>
    <property type="match status" value="1"/>
</dbReference>
<proteinExistence type="predicted"/>
<keyword evidence="1" id="KW-0677">Repeat</keyword>
<sequence length="472" mass="55347">MTEKRSFSAPPYYFDDLLDYIKDKDNFTKYSELKNLLSISKDYDVEPKVKFQFMVDSLDDLDVKHNLIEWIDRDNPLGMSKPLEQNNSRIKIKQDIVGFVNGLKNKTDVSLKSIGKMLEKEVKKKKINVEDIKEEKYEELNVDLDTEIDLKRDDGSVGLNGFGYLDESNLKMVVNFICKDQDGSRFIQKKIDECSSQDRLWLYENIKDDVWELSMDLFGNYVIQKLFESEREIKKDILKKVKGRILGLSVHMYGCRVVQKILECSGSEEMVLEEIKDKLLVLIEDQNGNHVVQKCVEKIKDKKYFIEYFQNHSVNMSMHKYGCRVIQRLLIDNHQDVMVKNIIDNTSLLAENQYGNYVLQFILDNGNEVNKKRIINKILPKVYEYSKHKFASNVVEKCVVQADNEERIKMVDRLNGDNIFDMSTDKFANYVVQRLIDLAENRKKIINNLKPHVAELKKCVYSKHITTKLYLF</sequence>
<comment type="caution">
    <text evidence="4">The sequence shown here is derived from an EMBL/GenBank/DDBJ whole genome shotgun (WGS) entry which is preliminary data.</text>
</comment>
<dbReference type="GO" id="GO:0003729">
    <property type="term" value="F:mRNA binding"/>
    <property type="evidence" value="ECO:0007669"/>
    <property type="project" value="TreeGrafter"/>
</dbReference>
<dbReference type="OrthoDB" id="668540at2759"/>
<dbReference type="PANTHER" id="PTHR12537:SF12">
    <property type="entry name" value="MATERNAL PROTEIN PUMILIO"/>
    <property type="match status" value="1"/>
</dbReference>
<dbReference type="InterPro" id="IPR001313">
    <property type="entry name" value="Pumilio_RNA-bd_rpt"/>
</dbReference>
<dbReference type="InterPro" id="IPR033133">
    <property type="entry name" value="PUM-HD"/>
</dbReference>
<reference evidence="5" key="1">
    <citation type="journal article" date="2013" name="PLoS Genet.">
        <title>The genome of Spraguea lophii and the basis of host-microsporidian interactions.</title>
        <authorList>
            <person name="Campbell S.E."/>
            <person name="Williams T.A."/>
            <person name="Yousuf A."/>
            <person name="Soanes D.M."/>
            <person name="Paszkiewicz K.H."/>
            <person name="Williams B.A.P."/>
        </authorList>
    </citation>
    <scope>NUCLEOTIDE SEQUENCE [LARGE SCALE GENOMIC DNA]</scope>
    <source>
        <strain evidence="5">42_110</strain>
    </source>
</reference>
<gene>
    <name evidence="4" type="ORF">SLOPH_1526</name>
</gene>
<dbReference type="InParanoid" id="S7W844"/>
<dbReference type="Gene3D" id="1.25.10.10">
    <property type="entry name" value="Leucine-rich Repeat Variant"/>
    <property type="match status" value="1"/>
</dbReference>
<dbReference type="EMBL" id="ATCN01000446">
    <property type="protein sequence ID" value="EPR79006.1"/>
    <property type="molecule type" value="Genomic_DNA"/>
</dbReference>
<dbReference type="VEuPathDB" id="MicrosporidiaDB:SLOPH_1526"/>
<name>S7W844_SPRLO</name>
<dbReference type="InterPro" id="IPR016024">
    <property type="entry name" value="ARM-type_fold"/>
</dbReference>
<feature type="domain" description="PUM-HD" evidence="3">
    <location>
        <begin position="146"/>
        <end position="472"/>
    </location>
</feature>
<protein>
    <submittedName>
        <fullName evidence="4">Pumilio protein</fullName>
    </submittedName>
</protein>
<dbReference type="InterPro" id="IPR011989">
    <property type="entry name" value="ARM-like"/>
</dbReference>
<dbReference type="PROSITE" id="PS50303">
    <property type="entry name" value="PUM_HD"/>
    <property type="match status" value="1"/>
</dbReference>
<keyword evidence="5" id="KW-1185">Reference proteome</keyword>
<feature type="repeat" description="Pumilio" evidence="2">
    <location>
        <begin position="377"/>
        <end position="412"/>
    </location>
</feature>
<dbReference type="GO" id="GO:0010608">
    <property type="term" value="P:post-transcriptional regulation of gene expression"/>
    <property type="evidence" value="ECO:0007669"/>
    <property type="project" value="TreeGrafter"/>
</dbReference>
<evidence type="ECO:0000256" key="2">
    <source>
        <dbReference type="PROSITE-ProRule" id="PRU00317"/>
    </source>
</evidence>
<feature type="repeat" description="Pumilio" evidence="2">
    <location>
        <begin position="205"/>
        <end position="228"/>
    </location>
</feature>
<feature type="repeat" description="Pumilio" evidence="2">
    <location>
        <begin position="341"/>
        <end position="376"/>
    </location>
</feature>
<dbReference type="SUPFAM" id="SSF48371">
    <property type="entry name" value="ARM repeat"/>
    <property type="match status" value="1"/>
</dbReference>
<dbReference type="SMART" id="SM00025">
    <property type="entry name" value="Pumilio"/>
    <property type="match status" value="8"/>
</dbReference>
<dbReference type="STRING" id="1358809.S7W844"/>